<dbReference type="PANTHER" id="PTHR22888">
    <property type="entry name" value="CYTOCHROME C OXIDASE, SUBUNIT II"/>
    <property type="match status" value="1"/>
</dbReference>
<comment type="similarity">
    <text evidence="2 14">Belongs to the cytochrome c oxidase subunit 2 family.</text>
</comment>
<keyword evidence="6 16" id="KW-0812">Transmembrane</keyword>
<feature type="domain" description="Cytochrome oxidase subunit II transmembrane region profile" evidence="18">
    <location>
        <begin position="21"/>
        <end position="118"/>
    </location>
</feature>
<evidence type="ECO:0000256" key="4">
    <source>
        <dbReference type="ARBA" id="ARBA00022475"/>
    </source>
</evidence>
<dbReference type="Pfam" id="PF00116">
    <property type="entry name" value="COX2"/>
    <property type="match status" value="1"/>
</dbReference>
<name>A0ABS1V5E7_9PROT</name>
<dbReference type="RefSeq" id="WP_236033542.1">
    <property type="nucleotide sequence ID" value="NZ_JAEUXJ010000003.1"/>
</dbReference>
<dbReference type="Proteomes" id="UP000606490">
    <property type="component" value="Unassembled WGS sequence"/>
</dbReference>
<evidence type="ECO:0000256" key="9">
    <source>
        <dbReference type="ARBA" id="ARBA00022989"/>
    </source>
</evidence>
<evidence type="ECO:0000313" key="20">
    <source>
        <dbReference type="Proteomes" id="UP000606490"/>
    </source>
</evidence>
<dbReference type="SUPFAM" id="SSF49503">
    <property type="entry name" value="Cupredoxins"/>
    <property type="match status" value="1"/>
</dbReference>
<keyword evidence="8 14" id="KW-0249">Electron transport</keyword>
<comment type="subcellular location">
    <subcellularLocation>
        <location evidence="1">Cell membrane</location>
        <topology evidence="1">Multi-pass membrane protein</topology>
    </subcellularLocation>
</comment>
<keyword evidence="9 16" id="KW-1133">Transmembrane helix</keyword>
<feature type="region of interest" description="Disordered" evidence="15">
    <location>
        <begin position="278"/>
        <end position="301"/>
    </location>
</feature>
<dbReference type="InterPro" id="IPR011759">
    <property type="entry name" value="Cyt_c_oxidase_su2_TM_dom"/>
</dbReference>
<evidence type="ECO:0000256" key="13">
    <source>
        <dbReference type="ARBA" id="ARBA00023288"/>
    </source>
</evidence>
<dbReference type="InterPro" id="IPR034227">
    <property type="entry name" value="CuRO_UO_II"/>
</dbReference>
<keyword evidence="11 14" id="KW-0472">Membrane</keyword>
<evidence type="ECO:0000256" key="1">
    <source>
        <dbReference type="ARBA" id="ARBA00004651"/>
    </source>
</evidence>
<evidence type="ECO:0000256" key="3">
    <source>
        <dbReference type="ARBA" id="ARBA00022448"/>
    </source>
</evidence>
<dbReference type="PROSITE" id="PS50857">
    <property type="entry name" value="COX2_CUA"/>
    <property type="match status" value="1"/>
</dbReference>
<accession>A0ABS1V5E7</accession>
<dbReference type="InterPro" id="IPR006333">
    <property type="entry name" value="Cyt_o_ubiquinol_oxidase_su2"/>
</dbReference>
<dbReference type="Pfam" id="PF06481">
    <property type="entry name" value="COX_ARM"/>
    <property type="match status" value="1"/>
</dbReference>
<dbReference type="InterPro" id="IPR010514">
    <property type="entry name" value="COX_ARM"/>
</dbReference>
<evidence type="ECO:0000259" key="17">
    <source>
        <dbReference type="PROSITE" id="PS50857"/>
    </source>
</evidence>
<gene>
    <name evidence="19" type="primary">cyoA</name>
    <name evidence="19" type="ORF">JMJ55_09355</name>
</gene>
<keyword evidence="4 14" id="KW-1003">Cell membrane</keyword>
<dbReference type="PROSITE" id="PS50999">
    <property type="entry name" value="COX2_TM"/>
    <property type="match status" value="1"/>
</dbReference>
<evidence type="ECO:0000256" key="12">
    <source>
        <dbReference type="ARBA" id="ARBA00023139"/>
    </source>
</evidence>
<dbReference type="InterPro" id="IPR045187">
    <property type="entry name" value="CcO_II"/>
</dbReference>
<evidence type="ECO:0000256" key="16">
    <source>
        <dbReference type="SAM" id="Phobius"/>
    </source>
</evidence>
<reference evidence="19 20" key="1">
    <citation type="submission" date="2021-01" db="EMBL/GenBank/DDBJ databases">
        <title>Belnapia mucosa sp. nov. and Belnapia arida sp. nov., isolated from the Tabernas Desert (Almeria, Spain).</title>
        <authorList>
            <person name="Molina-Menor E."/>
            <person name="Vidal-Verdu A."/>
            <person name="Calonge A."/>
            <person name="Satari L."/>
            <person name="Pereto Magraner J."/>
            <person name="Porcar Miralles M."/>
        </authorList>
    </citation>
    <scope>NUCLEOTIDE SEQUENCE [LARGE SCALE GENOMIC DNA]</scope>
    <source>
        <strain evidence="19 20">T6</strain>
    </source>
</reference>
<evidence type="ECO:0000256" key="10">
    <source>
        <dbReference type="ARBA" id="ARBA00023002"/>
    </source>
</evidence>
<feature type="transmembrane region" description="Helical" evidence="16">
    <location>
        <begin position="42"/>
        <end position="69"/>
    </location>
</feature>
<proteinExistence type="inferred from homology"/>
<evidence type="ECO:0000256" key="11">
    <source>
        <dbReference type="ARBA" id="ARBA00023136"/>
    </source>
</evidence>
<keyword evidence="13" id="KW-0449">Lipoprotein</keyword>
<evidence type="ECO:0000256" key="6">
    <source>
        <dbReference type="ARBA" id="ARBA00022692"/>
    </source>
</evidence>
<dbReference type="PANTHER" id="PTHR22888:SF18">
    <property type="entry name" value="CYTOCHROME BO(3) UBIQUINOL OXIDASE SUBUNIT 2"/>
    <property type="match status" value="1"/>
</dbReference>
<keyword evidence="3 14" id="KW-0813">Transport</keyword>
<evidence type="ECO:0000256" key="7">
    <source>
        <dbReference type="ARBA" id="ARBA00022729"/>
    </source>
</evidence>
<dbReference type="CDD" id="cd04212">
    <property type="entry name" value="CuRO_UO_II"/>
    <property type="match status" value="1"/>
</dbReference>
<dbReference type="InterPro" id="IPR008972">
    <property type="entry name" value="Cupredoxin"/>
</dbReference>
<dbReference type="Gene3D" id="1.10.287.90">
    <property type="match status" value="1"/>
</dbReference>
<evidence type="ECO:0000256" key="2">
    <source>
        <dbReference type="ARBA" id="ARBA00007866"/>
    </source>
</evidence>
<organism evidence="19 20">
    <name type="scientific">Belnapia mucosa</name>
    <dbReference type="NCBI Taxonomy" id="2804532"/>
    <lineage>
        <taxon>Bacteria</taxon>
        <taxon>Pseudomonadati</taxon>
        <taxon>Pseudomonadota</taxon>
        <taxon>Alphaproteobacteria</taxon>
        <taxon>Acetobacterales</taxon>
        <taxon>Roseomonadaceae</taxon>
        <taxon>Belnapia</taxon>
    </lineage>
</organism>
<feature type="domain" description="Cytochrome oxidase subunit II copper A binding" evidence="17">
    <location>
        <begin position="124"/>
        <end position="236"/>
    </location>
</feature>
<feature type="transmembrane region" description="Helical" evidence="16">
    <location>
        <begin position="12"/>
        <end position="30"/>
    </location>
</feature>
<dbReference type="InterPro" id="IPR036257">
    <property type="entry name" value="Cyt_c_oxidase_su2_TM_sf"/>
</dbReference>
<keyword evidence="5 14" id="KW-0679">Respiratory chain</keyword>
<evidence type="ECO:0000259" key="18">
    <source>
        <dbReference type="PROSITE" id="PS50999"/>
    </source>
</evidence>
<keyword evidence="10 14" id="KW-0560">Oxidoreductase</keyword>
<dbReference type="PIRSF" id="PIRSF000292">
    <property type="entry name" value="Ubi_od_II"/>
    <property type="match status" value="1"/>
</dbReference>
<dbReference type="Gene3D" id="2.60.40.420">
    <property type="entry name" value="Cupredoxins - blue copper proteins"/>
    <property type="match status" value="1"/>
</dbReference>
<keyword evidence="7" id="KW-0732">Signal</keyword>
<dbReference type="SUPFAM" id="SSF81464">
    <property type="entry name" value="Cytochrome c oxidase subunit II-like, transmembrane region"/>
    <property type="match status" value="1"/>
</dbReference>
<evidence type="ECO:0000256" key="5">
    <source>
        <dbReference type="ARBA" id="ARBA00022660"/>
    </source>
</evidence>
<keyword evidence="12" id="KW-0564">Palmitate</keyword>
<comment type="caution">
    <text evidence="19">The sequence shown here is derived from an EMBL/GenBank/DDBJ whole genome shotgun (WGS) entry which is preliminary data.</text>
</comment>
<evidence type="ECO:0000256" key="8">
    <source>
        <dbReference type="ARBA" id="ARBA00022982"/>
    </source>
</evidence>
<feature type="transmembrane region" description="Helical" evidence="16">
    <location>
        <begin position="90"/>
        <end position="114"/>
    </location>
</feature>
<evidence type="ECO:0000256" key="15">
    <source>
        <dbReference type="SAM" id="MobiDB-lite"/>
    </source>
</evidence>
<sequence length="301" mass="33149">MVSGLRRPARHLTNILFLTAPLIGCSGGPLDPHGPVAGQQRLLIFNALAVMLAIVIPTILAAVGFAWWFREINPRAKRRPDFVYSGRVEIVMWAIPLLTVTFLGGLIWTGSYALDPGRRLESDRPTTEVQVVALDWKWLFIYPEQGIASVNELVVPAGAPVHFDMTSASVMNTFSIPQLGGMIYVMNGMVTQINLQADHPGEFYGRSAHFSGDGFSDMKFTTRAVPEAEFARWVETVRGSGQALDRAAYTELMRQSVPDRPFTYRSVEHDLFAAVTTQRIPPAPGPRSGRGGPGIEEKAER</sequence>
<evidence type="ECO:0000256" key="14">
    <source>
        <dbReference type="PIRNR" id="PIRNR000292"/>
    </source>
</evidence>
<keyword evidence="20" id="KW-1185">Reference proteome</keyword>
<dbReference type="InterPro" id="IPR002429">
    <property type="entry name" value="CcO_II-like_C"/>
</dbReference>
<dbReference type="NCBIfam" id="TIGR01433">
    <property type="entry name" value="CyoA"/>
    <property type="match status" value="1"/>
</dbReference>
<evidence type="ECO:0000313" key="19">
    <source>
        <dbReference type="EMBL" id="MBL6455528.1"/>
    </source>
</evidence>
<dbReference type="EMBL" id="JAEUXJ010000003">
    <property type="protein sequence ID" value="MBL6455528.1"/>
    <property type="molecule type" value="Genomic_DNA"/>
</dbReference>
<protein>
    <recommendedName>
        <fullName evidence="14">Ubiquinol oxidase subunit 2</fullName>
    </recommendedName>
</protein>